<evidence type="ECO:0000313" key="3">
    <source>
        <dbReference type="Proteomes" id="UP000054537"/>
    </source>
</evidence>
<dbReference type="AlphaFoldDB" id="A0A0A6UIT4"/>
<sequence>MTVNVDLSGAEWRKSVRSGTGNCVEVALDLPQAPGHVAVRHSRKPENAVIVYTDAEWAAFTDGVRDGEFDK</sequence>
<gene>
    <name evidence="2" type="ORF">MB27_29785</name>
</gene>
<keyword evidence="3" id="KW-1185">Reference proteome</keyword>
<dbReference type="STRING" id="1869.MB27_29785"/>
<dbReference type="Pfam" id="PF04149">
    <property type="entry name" value="DUF397"/>
    <property type="match status" value="1"/>
</dbReference>
<protein>
    <submittedName>
        <fullName evidence="2">Regulator</fullName>
    </submittedName>
</protein>
<reference evidence="2 3" key="1">
    <citation type="submission" date="2014-10" db="EMBL/GenBank/DDBJ databases">
        <title>Draft genome sequence of Actinoplanes utahensis NRRL 12052.</title>
        <authorList>
            <person name="Velasco-Bucheli B."/>
            <person name="del Cerro C."/>
            <person name="Hormigo D."/>
            <person name="Garcia J.L."/>
            <person name="Acebal C."/>
            <person name="Arroyo M."/>
            <person name="de la Mata I."/>
        </authorList>
    </citation>
    <scope>NUCLEOTIDE SEQUENCE [LARGE SCALE GENOMIC DNA]</scope>
    <source>
        <strain evidence="2 3">NRRL 12052</strain>
    </source>
</reference>
<dbReference type="InterPro" id="IPR007278">
    <property type="entry name" value="DUF397"/>
</dbReference>
<accession>A0A0A6UIT4</accession>
<proteinExistence type="predicted"/>
<feature type="domain" description="DUF397" evidence="1">
    <location>
        <begin position="10"/>
        <end position="65"/>
    </location>
</feature>
<evidence type="ECO:0000313" key="2">
    <source>
        <dbReference type="EMBL" id="KHD74229.1"/>
    </source>
</evidence>
<dbReference type="EMBL" id="JRTT01000049">
    <property type="protein sequence ID" value="KHD74229.1"/>
    <property type="molecule type" value="Genomic_DNA"/>
</dbReference>
<name>A0A0A6UIT4_ACTUT</name>
<dbReference type="Proteomes" id="UP000054537">
    <property type="component" value="Unassembled WGS sequence"/>
</dbReference>
<organism evidence="2 3">
    <name type="scientific">Actinoplanes utahensis</name>
    <dbReference type="NCBI Taxonomy" id="1869"/>
    <lineage>
        <taxon>Bacteria</taxon>
        <taxon>Bacillati</taxon>
        <taxon>Actinomycetota</taxon>
        <taxon>Actinomycetes</taxon>
        <taxon>Micromonosporales</taxon>
        <taxon>Micromonosporaceae</taxon>
        <taxon>Actinoplanes</taxon>
    </lineage>
</organism>
<dbReference type="RefSeq" id="WP_043529966.1">
    <property type="nucleotide sequence ID" value="NZ_BAABKU010000049.1"/>
</dbReference>
<comment type="caution">
    <text evidence="2">The sequence shown here is derived from an EMBL/GenBank/DDBJ whole genome shotgun (WGS) entry which is preliminary data.</text>
</comment>
<evidence type="ECO:0000259" key="1">
    <source>
        <dbReference type="Pfam" id="PF04149"/>
    </source>
</evidence>
<dbReference type="eggNOG" id="ENOG503209F">
    <property type="taxonomic scope" value="Bacteria"/>
</dbReference>